<dbReference type="InterPro" id="IPR008271">
    <property type="entry name" value="Ser/Thr_kinase_AS"/>
</dbReference>
<dbReference type="OrthoDB" id="2133128at2759"/>
<feature type="binding site" evidence="4">
    <location>
        <position position="105"/>
    </location>
    <ligand>
        <name>ATP</name>
        <dbReference type="ChEBI" id="CHEBI:30616"/>
    </ligand>
</feature>
<feature type="compositionally biased region" description="Low complexity" evidence="5">
    <location>
        <begin position="628"/>
        <end position="643"/>
    </location>
</feature>
<feature type="compositionally biased region" description="Low complexity" evidence="5">
    <location>
        <begin position="578"/>
        <end position="598"/>
    </location>
</feature>
<feature type="compositionally biased region" description="Low complexity" evidence="5">
    <location>
        <begin position="34"/>
        <end position="52"/>
    </location>
</feature>
<dbReference type="PROSITE" id="PS00108">
    <property type="entry name" value="PROTEIN_KINASE_ST"/>
    <property type="match status" value="1"/>
</dbReference>
<feature type="compositionally biased region" description="Low complexity" evidence="5">
    <location>
        <begin position="420"/>
        <end position="432"/>
    </location>
</feature>
<dbReference type="InterPro" id="IPR011009">
    <property type="entry name" value="Kinase-like_dom_sf"/>
</dbReference>
<keyword evidence="7" id="KW-0808">Transferase</keyword>
<dbReference type="InterPro" id="IPR000719">
    <property type="entry name" value="Prot_kinase_dom"/>
</dbReference>
<dbReference type="Proteomes" id="UP000193920">
    <property type="component" value="Unassembled WGS sequence"/>
</dbReference>
<dbReference type="AlphaFoldDB" id="A0A1Y2B0F7"/>
<evidence type="ECO:0000256" key="3">
    <source>
        <dbReference type="ARBA" id="ARBA00022840"/>
    </source>
</evidence>
<evidence type="ECO:0000256" key="2">
    <source>
        <dbReference type="ARBA" id="ARBA00022741"/>
    </source>
</evidence>
<name>A0A1Y2B0F7_9FUNG</name>
<sequence>MSQPQIQVPATQNQSQIINKLHLQQKLQQYQQQQQQQQQVQSKHQSSGQNHQSQHHHTHEKLSKAYASSNIVATHYKVNKKIGEGSFGVIYEGINLLNNVLVAIKFEHRNCDAPQLREEHRAYKILAGTVGVPKSYYFGQQGKYNILCMDLLGPSLEDMFDLCKRKFSVKTVCMVAKQMITRVESMHERNLIHRDIKPDNFLIGRLPRTLTALLSSRSDTHFLDKNFNVKKYSVVRNHTATHPHPASQIYMVDFGMAKQYRDPRTKRHIPYRDKKSLSGTARYMSINTHLGIEQSRRDDLEALGHVFMYFLRGSLPWQGLKAATNKQKYERICEKKQTTTLDELCGEFPNEFKIYMNYVRTLKFDEQPDYEYLRNLFNKVLSRMGEIDDGVFDWMMVMDKKVEERLKREMELERMKSQQSTLAPTPSSASPTVEENRRSAQRASDIYNLKAMNSSSNNPLQYATLNAAQRINSANNINTSHLGANTNINPNLSQININPNTSQQLNTSSLNPNVSMSQNLNINTSSSNLIMNNSQSNILTNEKIPAKQQQSIQQSQYLTPQQNNSQGDIITSNDGKGTTKPNSTTPNTSNDNVNSNKKLSQPDPTPQISINGQQQNLSQPALHSPTNSQSQQQIHSTSHSSTQNRSHNQLPNASEAQNQSKNQLQTVPNGDKQSSNYGSTLEYKSAQQQQQNVTSTTNNTNSNAQTNSYVVPGPHDFTGYSPNYSLSTFNAKQTQNTSKINNYEVENVKPSTKHKRSVFRRIFGMGCCIRDQDVVSEVNKDTKQ</sequence>
<evidence type="ECO:0000256" key="4">
    <source>
        <dbReference type="PROSITE-ProRule" id="PRU10141"/>
    </source>
</evidence>
<accession>A0A1Y2B0F7</accession>
<feature type="region of interest" description="Disordered" evidence="5">
    <location>
        <begin position="34"/>
        <end position="62"/>
    </location>
</feature>
<evidence type="ECO:0000259" key="6">
    <source>
        <dbReference type="PROSITE" id="PS50011"/>
    </source>
</evidence>
<dbReference type="SMART" id="SM00220">
    <property type="entry name" value="S_TKc"/>
    <property type="match status" value="1"/>
</dbReference>
<evidence type="ECO:0000256" key="1">
    <source>
        <dbReference type="ARBA" id="ARBA00012513"/>
    </source>
</evidence>
<feature type="compositionally biased region" description="Low complexity" evidence="5">
    <location>
        <begin position="548"/>
        <end position="562"/>
    </location>
</feature>
<dbReference type="EC" id="2.7.11.1" evidence="1"/>
<evidence type="ECO:0000313" key="7">
    <source>
        <dbReference type="EMBL" id="ORY28216.1"/>
    </source>
</evidence>
<dbReference type="PROSITE" id="PS50011">
    <property type="entry name" value="PROTEIN_KINASE_DOM"/>
    <property type="match status" value="1"/>
</dbReference>
<dbReference type="PANTHER" id="PTHR11909">
    <property type="entry name" value="CASEIN KINASE-RELATED"/>
    <property type="match status" value="1"/>
</dbReference>
<dbReference type="SUPFAM" id="SSF56112">
    <property type="entry name" value="Protein kinase-like (PK-like)"/>
    <property type="match status" value="1"/>
</dbReference>
<evidence type="ECO:0000256" key="5">
    <source>
        <dbReference type="SAM" id="MobiDB-lite"/>
    </source>
</evidence>
<gene>
    <name evidence="7" type="ORF">LY90DRAFT_513176</name>
</gene>
<dbReference type="GO" id="GO:0004674">
    <property type="term" value="F:protein serine/threonine kinase activity"/>
    <property type="evidence" value="ECO:0007669"/>
    <property type="project" value="UniProtKB-EC"/>
</dbReference>
<keyword evidence="3 4" id="KW-0067">ATP-binding</keyword>
<feature type="region of interest" description="Disordered" evidence="5">
    <location>
        <begin position="545"/>
        <end position="713"/>
    </location>
</feature>
<evidence type="ECO:0000313" key="8">
    <source>
        <dbReference type="Proteomes" id="UP000193920"/>
    </source>
</evidence>
<feature type="region of interest" description="Disordered" evidence="5">
    <location>
        <begin position="414"/>
        <end position="441"/>
    </location>
</feature>
<dbReference type="Gene3D" id="1.10.510.10">
    <property type="entry name" value="Transferase(Phosphotransferase) domain 1"/>
    <property type="match status" value="2"/>
</dbReference>
<dbReference type="GO" id="GO:0005524">
    <property type="term" value="F:ATP binding"/>
    <property type="evidence" value="ECO:0007669"/>
    <property type="project" value="UniProtKB-UniRule"/>
</dbReference>
<dbReference type="PROSITE" id="PS00107">
    <property type="entry name" value="PROTEIN_KINASE_ATP"/>
    <property type="match status" value="1"/>
</dbReference>
<feature type="compositionally biased region" description="Polar residues" evidence="5">
    <location>
        <begin position="563"/>
        <end position="576"/>
    </location>
</feature>
<dbReference type="InterPro" id="IPR017441">
    <property type="entry name" value="Protein_kinase_ATP_BS"/>
</dbReference>
<protein>
    <recommendedName>
        <fullName evidence="1">non-specific serine/threonine protein kinase</fullName>
        <ecNumber evidence="1">2.7.11.1</ecNumber>
    </recommendedName>
</protein>
<feature type="compositionally biased region" description="Polar residues" evidence="5">
    <location>
        <begin position="606"/>
        <end position="627"/>
    </location>
</feature>
<dbReference type="Pfam" id="PF00069">
    <property type="entry name" value="Pkinase"/>
    <property type="match status" value="1"/>
</dbReference>
<dbReference type="InterPro" id="IPR050235">
    <property type="entry name" value="CK1_Ser-Thr_kinase"/>
</dbReference>
<feature type="domain" description="Protein kinase" evidence="6">
    <location>
        <begin position="76"/>
        <end position="381"/>
    </location>
</feature>
<feature type="compositionally biased region" description="Low complexity" evidence="5">
    <location>
        <begin position="685"/>
        <end position="708"/>
    </location>
</feature>
<organism evidence="7 8">
    <name type="scientific">Neocallimastix californiae</name>
    <dbReference type="NCBI Taxonomy" id="1754190"/>
    <lineage>
        <taxon>Eukaryota</taxon>
        <taxon>Fungi</taxon>
        <taxon>Fungi incertae sedis</taxon>
        <taxon>Chytridiomycota</taxon>
        <taxon>Chytridiomycota incertae sedis</taxon>
        <taxon>Neocallimastigomycetes</taxon>
        <taxon>Neocallimastigales</taxon>
        <taxon>Neocallimastigaceae</taxon>
        <taxon>Neocallimastix</taxon>
    </lineage>
</organism>
<proteinExistence type="predicted"/>
<feature type="compositionally biased region" description="Polar residues" evidence="5">
    <location>
        <begin position="644"/>
        <end position="679"/>
    </location>
</feature>
<feature type="region of interest" description="Disordered" evidence="5">
    <location>
        <begin position="493"/>
        <end position="513"/>
    </location>
</feature>
<dbReference type="STRING" id="1754190.A0A1Y2B0F7"/>
<comment type="caution">
    <text evidence="7">The sequence shown here is derived from an EMBL/GenBank/DDBJ whole genome shotgun (WGS) entry which is preliminary data.</text>
</comment>
<reference evidence="7 8" key="1">
    <citation type="submission" date="2016-08" db="EMBL/GenBank/DDBJ databases">
        <title>A Parts List for Fungal Cellulosomes Revealed by Comparative Genomics.</title>
        <authorList>
            <consortium name="DOE Joint Genome Institute"/>
            <person name="Haitjema C.H."/>
            <person name="Gilmore S.P."/>
            <person name="Henske J.K."/>
            <person name="Solomon K.V."/>
            <person name="De Groot R."/>
            <person name="Kuo A."/>
            <person name="Mondo S.J."/>
            <person name="Salamov A.A."/>
            <person name="Labutti K."/>
            <person name="Zhao Z."/>
            <person name="Chiniquy J."/>
            <person name="Barry K."/>
            <person name="Brewer H.M."/>
            <person name="Purvine S.O."/>
            <person name="Wright A.T."/>
            <person name="Boxma B."/>
            <person name="Van Alen T."/>
            <person name="Hackstein J.H."/>
            <person name="Baker S.E."/>
            <person name="Grigoriev I.V."/>
            <person name="O'Malley M.A."/>
        </authorList>
    </citation>
    <scope>NUCLEOTIDE SEQUENCE [LARGE SCALE GENOMIC DNA]</scope>
    <source>
        <strain evidence="7 8">G1</strain>
    </source>
</reference>
<keyword evidence="2 4" id="KW-0547">Nucleotide-binding</keyword>
<keyword evidence="7" id="KW-0418">Kinase</keyword>
<dbReference type="EMBL" id="MCOG01000187">
    <property type="protein sequence ID" value="ORY28216.1"/>
    <property type="molecule type" value="Genomic_DNA"/>
</dbReference>
<keyword evidence="8" id="KW-1185">Reference proteome</keyword>